<keyword evidence="3" id="KW-0805">Transcription regulation</keyword>
<evidence type="ECO:0000256" key="3">
    <source>
        <dbReference type="ARBA" id="ARBA00023015"/>
    </source>
</evidence>
<name>A0A6J1T8F3_FRAOC</name>
<sequence>MTANNQDPTNQQWSALLDALHRFKVMRGDFTNEGAGAAGRHDELWAQTAHRLNQMGGAFKSWEKWKEAFNNLKGRAKRQYMERARHVRGTGGGPPLPEDLEPEKLGMNPIYCRVMAFVPREQLFGHDGVPDPLQMQMQQPVQAGQQQPVQAGLQQPVQAGLQAGQQPVQAMRPPPPQPQQHLGQVGHRPWLQHPLPGPERHAAHPGLGLGPNPYQPRHQVAHCVYPATLGVTPDTTMGATPESASGYPWAGLGSVAGPSTSRAGSAPGPGPSWAEPGPSSWAAQSSVQAGQSWAELEPLWAETSVPAPGPSVPAPGPSVPAPGPSVPAPGPSIPAPGPSAAAVSLSAPAPPVVIQGISELTDAVNLLTATLQSLDLRPEIDTTKLEETVTRFASTVDTLSKLG</sequence>
<evidence type="ECO:0000256" key="6">
    <source>
        <dbReference type="SAM" id="MobiDB-lite"/>
    </source>
</evidence>
<organism evidence="8 9">
    <name type="scientific">Frankliniella occidentalis</name>
    <name type="common">Western flower thrips</name>
    <name type="synonym">Euthrips occidentalis</name>
    <dbReference type="NCBI Taxonomy" id="133901"/>
    <lineage>
        <taxon>Eukaryota</taxon>
        <taxon>Metazoa</taxon>
        <taxon>Ecdysozoa</taxon>
        <taxon>Arthropoda</taxon>
        <taxon>Hexapoda</taxon>
        <taxon>Insecta</taxon>
        <taxon>Pterygota</taxon>
        <taxon>Neoptera</taxon>
        <taxon>Paraneoptera</taxon>
        <taxon>Thysanoptera</taxon>
        <taxon>Terebrantia</taxon>
        <taxon>Thripoidea</taxon>
        <taxon>Thripidae</taxon>
        <taxon>Frankliniella</taxon>
    </lineage>
</organism>
<dbReference type="GeneID" id="113214104"/>
<proteinExistence type="predicted"/>
<keyword evidence="4" id="KW-0804">Transcription</keyword>
<accession>A0A6J1T8F3</accession>
<gene>
    <name evidence="9" type="primary">LOC113214104</name>
</gene>
<dbReference type="AlphaFoldDB" id="A0A6J1T8F3"/>
<evidence type="ECO:0000313" key="8">
    <source>
        <dbReference type="Proteomes" id="UP000504606"/>
    </source>
</evidence>
<feature type="domain" description="Myb/SANT-like DNA-binding" evidence="7">
    <location>
        <begin position="41"/>
        <end position="81"/>
    </location>
</feature>
<evidence type="ECO:0000256" key="2">
    <source>
        <dbReference type="ARBA" id="ARBA00016807"/>
    </source>
</evidence>
<feature type="region of interest" description="Disordered" evidence="6">
    <location>
        <begin position="256"/>
        <end position="342"/>
    </location>
</feature>
<dbReference type="InterPro" id="IPR028002">
    <property type="entry name" value="Myb_DNA-bind_5"/>
</dbReference>
<protein>
    <recommendedName>
        <fullName evidence="2">Regulatory protein zeste</fullName>
    </recommendedName>
</protein>
<feature type="compositionally biased region" description="Low complexity" evidence="6">
    <location>
        <begin position="159"/>
        <end position="171"/>
    </location>
</feature>
<feature type="compositionally biased region" description="Polar residues" evidence="6">
    <location>
        <begin position="281"/>
        <end position="291"/>
    </location>
</feature>
<feature type="region of interest" description="Disordered" evidence="6">
    <location>
        <begin position="159"/>
        <end position="214"/>
    </location>
</feature>
<evidence type="ECO:0000256" key="5">
    <source>
        <dbReference type="ARBA" id="ARBA00025466"/>
    </source>
</evidence>
<dbReference type="Pfam" id="PF13873">
    <property type="entry name" value="Myb_DNA-bind_5"/>
    <property type="match status" value="1"/>
</dbReference>
<dbReference type="KEGG" id="foc:113214104"/>
<evidence type="ECO:0000313" key="9">
    <source>
        <dbReference type="RefSeq" id="XP_026289157.2"/>
    </source>
</evidence>
<dbReference type="OrthoDB" id="8037592at2759"/>
<feature type="compositionally biased region" description="Pro residues" evidence="6">
    <location>
        <begin position="307"/>
        <end position="337"/>
    </location>
</feature>
<keyword evidence="8" id="KW-1185">Reference proteome</keyword>
<comment type="subunit">
    <text evidence="1">Self-associates forming complexes of several hundred monomers.</text>
</comment>
<evidence type="ECO:0000256" key="4">
    <source>
        <dbReference type="ARBA" id="ARBA00023163"/>
    </source>
</evidence>
<evidence type="ECO:0000256" key="1">
    <source>
        <dbReference type="ARBA" id="ARBA00011764"/>
    </source>
</evidence>
<dbReference type="Proteomes" id="UP000504606">
    <property type="component" value="Unplaced"/>
</dbReference>
<reference evidence="9" key="1">
    <citation type="submission" date="2025-08" db="UniProtKB">
        <authorList>
            <consortium name="RefSeq"/>
        </authorList>
    </citation>
    <scope>IDENTIFICATION</scope>
    <source>
        <tissue evidence="9">Whole organism</tissue>
    </source>
</reference>
<dbReference type="RefSeq" id="XP_026289157.2">
    <property type="nucleotide sequence ID" value="XM_026433372.2"/>
</dbReference>
<comment type="function">
    <text evidence="5">Involved in transvection phenomena (= synapsis-dependent gene expression), where the synaptic pairing of chromosomes carrying genes with which zeste interacts influences the expression of these genes. Zeste binds to DNA and stimulates transcription from a nearby promoter.</text>
</comment>
<evidence type="ECO:0000259" key="7">
    <source>
        <dbReference type="Pfam" id="PF13873"/>
    </source>
</evidence>